<evidence type="ECO:0000313" key="1">
    <source>
        <dbReference type="EMBL" id="TDQ05307.1"/>
    </source>
</evidence>
<name>A0A4R6SMS2_LABRH</name>
<accession>A0A4R6SMS2</accession>
<evidence type="ECO:0000313" key="2">
    <source>
        <dbReference type="Proteomes" id="UP000295444"/>
    </source>
</evidence>
<proteinExistence type="predicted"/>
<organism evidence="1 2">
    <name type="scientific">Labedaea rhizosphaerae</name>
    <dbReference type="NCBI Taxonomy" id="598644"/>
    <lineage>
        <taxon>Bacteria</taxon>
        <taxon>Bacillati</taxon>
        <taxon>Actinomycetota</taxon>
        <taxon>Actinomycetes</taxon>
        <taxon>Pseudonocardiales</taxon>
        <taxon>Pseudonocardiaceae</taxon>
        <taxon>Labedaea</taxon>
    </lineage>
</organism>
<dbReference type="Proteomes" id="UP000295444">
    <property type="component" value="Unassembled WGS sequence"/>
</dbReference>
<keyword evidence="2" id="KW-1185">Reference proteome</keyword>
<gene>
    <name evidence="1" type="ORF">EV186_1011277</name>
</gene>
<dbReference type="InterPro" id="IPR021388">
    <property type="entry name" value="DUF3024"/>
</dbReference>
<protein>
    <submittedName>
        <fullName evidence="1">DUF3024 family protein</fullName>
    </submittedName>
</protein>
<sequence>MAQLRYDGTRWRLYWPDRNTRWHLLQDVPAHTSPAALLEVIDEPNRAFW</sequence>
<dbReference type="RefSeq" id="WP_208115486.1">
    <property type="nucleotide sequence ID" value="NZ_SNXZ01000001.1"/>
</dbReference>
<dbReference type="Pfam" id="PF11225">
    <property type="entry name" value="DUF3024"/>
    <property type="match status" value="1"/>
</dbReference>
<dbReference type="EMBL" id="SNXZ01000001">
    <property type="protein sequence ID" value="TDQ05307.1"/>
    <property type="molecule type" value="Genomic_DNA"/>
</dbReference>
<comment type="caution">
    <text evidence="1">The sequence shown here is derived from an EMBL/GenBank/DDBJ whole genome shotgun (WGS) entry which is preliminary data.</text>
</comment>
<dbReference type="AlphaFoldDB" id="A0A4R6SMS2"/>
<reference evidence="1 2" key="1">
    <citation type="submission" date="2019-03" db="EMBL/GenBank/DDBJ databases">
        <title>Genomic Encyclopedia of Type Strains, Phase IV (KMG-IV): sequencing the most valuable type-strain genomes for metagenomic binning, comparative biology and taxonomic classification.</title>
        <authorList>
            <person name="Goeker M."/>
        </authorList>
    </citation>
    <scope>NUCLEOTIDE SEQUENCE [LARGE SCALE GENOMIC DNA]</scope>
    <source>
        <strain evidence="1 2">DSM 45361</strain>
    </source>
</reference>